<organism evidence="2 3">
    <name type="scientific">Pholiota conissans</name>
    <dbReference type="NCBI Taxonomy" id="109636"/>
    <lineage>
        <taxon>Eukaryota</taxon>
        <taxon>Fungi</taxon>
        <taxon>Dikarya</taxon>
        <taxon>Basidiomycota</taxon>
        <taxon>Agaricomycotina</taxon>
        <taxon>Agaricomycetes</taxon>
        <taxon>Agaricomycetidae</taxon>
        <taxon>Agaricales</taxon>
        <taxon>Agaricineae</taxon>
        <taxon>Strophariaceae</taxon>
        <taxon>Pholiota</taxon>
    </lineage>
</organism>
<feature type="compositionally biased region" description="Low complexity" evidence="1">
    <location>
        <begin position="309"/>
        <end position="320"/>
    </location>
</feature>
<sequence>DSQRKAKPSASEPDSDAPKDSKGKATQSIRARVSDDEQSNEGDIDVDEQEDEPTSEPENSTGLPSGPSEEQSSETSDNDDDVDEGGPDMTEVSSSHMSTRPSSRASDVSMDPDEDNQPSDSSMRDLTGYPHHDVDTNESAQNAVYQARKRSHSQIESPPSPSAARDARRRIFGQFSHPDESIAPLSSFTDYLREQEKATEAQKSVHGLLPALPITERTCPPPPRPGTMEWRNMRLAEIRAKQAETATSSRALPLTQPSSKPRRDASETFSRLQGRGPTPVTGSSSASTSLTGLSGRTTSGNTASAPRVGSSIGSSGSSSSRPTIPAHRLPASFQPVTPPKALPPKTVTNPFAAKKKANEKRR</sequence>
<evidence type="ECO:0000313" key="2">
    <source>
        <dbReference type="EMBL" id="KAF9470774.1"/>
    </source>
</evidence>
<feature type="region of interest" description="Disordered" evidence="1">
    <location>
        <begin position="196"/>
        <end position="362"/>
    </location>
</feature>
<feature type="compositionally biased region" description="Polar residues" evidence="1">
    <location>
        <begin position="56"/>
        <end position="75"/>
    </location>
</feature>
<feature type="non-terminal residue" evidence="2">
    <location>
        <position position="1"/>
    </location>
</feature>
<protein>
    <submittedName>
        <fullName evidence="2">Uncharacterized protein</fullName>
    </submittedName>
</protein>
<keyword evidence="3" id="KW-1185">Reference proteome</keyword>
<feature type="compositionally biased region" description="Acidic residues" evidence="1">
    <location>
        <begin position="36"/>
        <end position="55"/>
    </location>
</feature>
<proteinExistence type="predicted"/>
<feature type="compositionally biased region" description="Acidic residues" evidence="1">
    <location>
        <begin position="76"/>
        <end position="86"/>
    </location>
</feature>
<evidence type="ECO:0000256" key="1">
    <source>
        <dbReference type="SAM" id="MobiDB-lite"/>
    </source>
</evidence>
<name>A0A9P5YLH9_9AGAR</name>
<feature type="region of interest" description="Disordered" evidence="1">
    <location>
        <begin position="1"/>
        <end position="179"/>
    </location>
</feature>
<dbReference type="AlphaFoldDB" id="A0A9P5YLH9"/>
<gene>
    <name evidence="2" type="ORF">BDN70DRAFT_939436</name>
</gene>
<feature type="compositionally biased region" description="Basic and acidic residues" evidence="1">
    <location>
        <begin position="231"/>
        <end position="242"/>
    </location>
</feature>
<dbReference type="EMBL" id="MU155852">
    <property type="protein sequence ID" value="KAF9470774.1"/>
    <property type="molecule type" value="Genomic_DNA"/>
</dbReference>
<feature type="compositionally biased region" description="Low complexity" evidence="1">
    <location>
        <begin position="93"/>
        <end position="106"/>
    </location>
</feature>
<dbReference type="Proteomes" id="UP000807469">
    <property type="component" value="Unassembled WGS sequence"/>
</dbReference>
<reference evidence="2" key="1">
    <citation type="submission" date="2020-11" db="EMBL/GenBank/DDBJ databases">
        <authorList>
            <consortium name="DOE Joint Genome Institute"/>
            <person name="Ahrendt S."/>
            <person name="Riley R."/>
            <person name="Andreopoulos W."/>
            <person name="Labutti K."/>
            <person name="Pangilinan J."/>
            <person name="Ruiz-Duenas F.J."/>
            <person name="Barrasa J.M."/>
            <person name="Sanchez-Garcia M."/>
            <person name="Camarero S."/>
            <person name="Miyauchi S."/>
            <person name="Serrano A."/>
            <person name="Linde D."/>
            <person name="Babiker R."/>
            <person name="Drula E."/>
            <person name="Ayuso-Fernandez I."/>
            <person name="Pacheco R."/>
            <person name="Padilla G."/>
            <person name="Ferreira P."/>
            <person name="Barriuso J."/>
            <person name="Kellner H."/>
            <person name="Castanera R."/>
            <person name="Alfaro M."/>
            <person name="Ramirez L."/>
            <person name="Pisabarro A.G."/>
            <person name="Kuo A."/>
            <person name="Tritt A."/>
            <person name="Lipzen A."/>
            <person name="He G."/>
            <person name="Yan M."/>
            <person name="Ng V."/>
            <person name="Cullen D."/>
            <person name="Martin F."/>
            <person name="Rosso M.-N."/>
            <person name="Henrissat B."/>
            <person name="Hibbett D."/>
            <person name="Martinez A.T."/>
            <person name="Grigoriev I.V."/>
        </authorList>
    </citation>
    <scope>NUCLEOTIDE SEQUENCE</scope>
    <source>
        <strain evidence="2">CIRM-BRFM 674</strain>
    </source>
</reference>
<feature type="compositionally biased region" description="Polar residues" evidence="1">
    <location>
        <begin position="244"/>
        <end position="259"/>
    </location>
</feature>
<evidence type="ECO:0000313" key="3">
    <source>
        <dbReference type="Proteomes" id="UP000807469"/>
    </source>
</evidence>
<feature type="compositionally biased region" description="Basic residues" evidence="1">
    <location>
        <begin position="353"/>
        <end position="362"/>
    </location>
</feature>
<comment type="caution">
    <text evidence="2">The sequence shown here is derived from an EMBL/GenBank/DDBJ whole genome shotgun (WGS) entry which is preliminary data.</text>
</comment>
<feature type="compositionally biased region" description="Low complexity" evidence="1">
    <location>
        <begin position="276"/>
        <end position="302"/>
    </location>
</feature>
<accession>A0A9P5YLH9</accession>